<dbReference type="PANTHER" id="PTHR47845:SF1">
    <property type="entry name" value="NUCLEAR SPECKLE SPLICING REGULATORY PROTEIN 1 HOMOLOG"/>
    <property type="match status" value="1"/>
</dbReference>
<dbReference type="InterPro" id="IPR053246">
    <property type="entry name" value="NS_splicing_regulatory_protein"/>
</dbReference>
<evidence type="ECO:0000256" key="1">
    <source>
        <dbReference type="ARBA" id="ARBA00010126"/>
    </source>
</evidence>
<evidence type="ECO:0000256" key="2">
    <source>
        <dbReference type="ARBA" id="ARBA00023054"/>
    </source>
</evidence>
<comment type="similarity">
    <text evidence="1">Belongs to the NSRP1 family.</text>
</comment>
<proteinExistence type="inferred from homology"/>
<keyword evidence="6" id="KW-1185">Reference proteome</keyword>
<feature type="compositionally biased region" description="Basic and acidic residues" evidence="3">
    <location>
        <begin position="337"/>
        <end position="357"/>
    </location>
</feature>
<feature type="region of interest" description="Disordered" evidence="3">
    <location>
        <begin position="1"/>
        <end position="48"/>
    </location>
</feature>
<feature type="region of interest" description="Disordered" evidence="3">
    <location>
        <begin position="166"/>
        <end position="185"/>
    </location>
</feature>
<keyword evidence="2" id="KW-0175">Coiled coil</keyword>
<feature type="compositionally biased region" description="Polar residues" evidence="3">
    <location>
        <begin position="215"/>
        <end position="227"/>
    </location>
</feature>
<dbReference type="AlphaFoldDB" id="A0A0H2RVR9"/>
<gene>
    <name evidence="5" type="ORF">SCHPADRAFT_997291</name>
</gene>
<evidence type="ECO:0000256" key="3">
    <source>
        <dbReference type="SAM" id="MobiDB-lite"/>
    </source>
</evidence>
<dbReference type="Proteomes" id="UP000053477">
    <property type="component" value="Unassembled WGS sequence"/>
</dbReference>
<dbReference type="GO" id="GO:0000381">
    <property type="term" value="P:regulation of alternative mRNA splicing, via spliceosome"/>
    <property type="evidence" value="ECO:0007669"/>
    <property type="project" value="InterPro"/>
</dbReference>
<dbReference type="STRING" id="27342.A0A0H2RVR9"/>
<dbReference type="Pfam" id="PF09745">
    <property type="entry name" value="NSRP1_N"/>
    <property type="match status" value="1"/>
</dbReference>
<dbReference type="EMBL" id="KQ085958">
    <property type="protein sequence ID" value="KLO13523.1"/>
    <property type="molecule type" value="Genomic_DNA"/>
</dbReference>
<feature type="region of interest" description="Disordered" evidence="3">
    <location>
        <begin position="337"/>
        <end position="398"/>
    </location>
</feature>
<organism evidence="5 6">
    <name type="scientific">Schizopora paradoxa</name>
    <dbReference type="NCBI Taxonomy" id="27342"/>
    <lineage>
        <taxon>Eukaryota</taxon>
        <taxon>Fungi</taxon>
        <taxon>Dikarya</taxon>
        <taxon>Basidiomycota</taxon>
        <taxon>Agaricomycotina</taxon>
        <taxon>Agaricomycetes</taxon>
        <taxon>Hymenochaetales</taxon>
        <taxon>Schizoporaceae</taxon>
        <taxon>Schizopora</taxon>
    </lineage>
</organism>
<protein>
    <recommendedName>
        <fullName evidence="4">Nuclear speckle splicing regulatory protein 1 N-terminal domain-containing protein</fullName>
    </recommendedName>
</protein>
<dbReference type="OrthoDB" id="446635at2759"/>
<reference evidence="5 6" key="1">
    <citation type="submission" date="2015-04" db="EMBL/GenBank/DDBJ databases">
        <title>Complete genome sequence of Schizopora paradoxa KUC8140, a cosmopolitan wood degrader in East Asia.</title>
        <authorList>
            <consortium name="DOE Joint Genome Institute"/>
            <person name="Min B."/>
            <person name="Park H."/>
            <person name="Jang Y."/>
            <person name="Kim J.-J."/>
            <person name="Kim K.H."/>
            <person name="Pangilinan J."/>
            <person name="Lipzen A."/>
            <person name="Riley R."/>
            <person name="Grigoriev I.V."/>
            <person name="Spatafora J.W."/>
            <person name="Choi I.-G."/>
        </authorList>
    </citation>
    <scope>NUCLEOTIDE SEQUENCE [LARGE SCALE GENOMIC DNA]</scope>
    <source>
        <strain evidence="5 6">KUC8140</strain>
    </source>
</reference>
<feature type="region of interest" description="Disordered" evidence="3">
    <location>
        <begin position="204"/>
        <end position="251"/>
    </location>
</feature>
<dbReference type="PANTHER" id="PTHR47845">
    <property type="entry name" value="NUCLEAR SPECKLE SPLICING REGULATORY PROTEIN 1 HOMOLOG"/>
    <property type="match status" value="1"/>
</dbReference>
<evidence type="ECO:0000259" key="4">
    <source>
        <dbReference type="Pfam" id="PF09745"/>
    </source>
</evidence>
<evidence type="ECO:0000313" key="5">
    <source>
        <dbReference type="EMBL" id="KLO13523.1"/>
    </source>
</evidence>
<evidence type="ECO:0000313" key="6">
    <source>
        <dbReference type="Proteomes" id="UP000053477"/>
    </source>
</evidence>
<dbReference type="InParanoid" id="A0A0H2RVR9"/>
<sequence length="398" mass="44670">MKLSFGKPKAKAAPTPILKQPVAFGSLNDDEPLDAAPTATSSRRDVDANKRLAAQTLAAGGGVAMSRAMKKRLEEEKKVDATVYEYDEVYDRMQEAKQRQKEQKELEALDRKPKYIGAFLESAQTRKLDRLRAEEKMLQREREAEGDEFADKEQFVTQAYKDQMEEVRKAEEEEKKREALHKSKKGFSSGMSHFYKQLLEQSEAEHTAAVTATTQSPVVTGPTQSKRQIGPSAPAGPNLTITRPSDEPLSDLERARIAASEGKKVELNDDNQIVDQRDLLSAGLNLSAPNTRQLGFGSSKRKLDAKEGEVVTHRAVGTAASRKEIAARREREIATQLKEEEQRAAEEARRKEEERLARVVQKRNTEEDVQTARQRYLERKRRKLEEANANPEPSEGGG</sequence>
<name>A0A0H2RVR9_9AGAM</name>
<feature type="domain" description="Nuclear speckle splicing regulatory protein 1 N-terminal" evidence="4">
    <location>
        <begin position="70"/>
        <end position="185"/>
    </location>
</feature>
<accession>A0A0H2RVR9</accession>
<feature type="compositionally biased region" description="Basic and acidic residues" evidence="3">
    <location>
        <begin position="166"/>
        <end position="181"/>
    </location>
</feature>
<dbReference type="FunCoup" id="A0A0H2RVR9">
    <property type="interactions" value="30"/>
</dbReference>
<dbReference type="InterPro" id="IPR018612">
    <property type="entry name" value="NSRP1_N"/>
</dbReference>